<protein>
    <submittedName>
        <fullName evidence="2">Uncharacterized protein</fullName>
    </submittedName>
</protein>
<keyword evidence="1" id="KW-0812">Transmembrane</keyword>
<dbReference type="STRING" id="1434123.MSVAZ_0514"/>
<feature type="transmembrane region" description="Helical" evidence="1">
    <location>
        <begin position="39"/>
        <end position="60"/>
    </location>
</feature>
<keyword evidence="1" id="KW-0472">Membrane</keyword>
<dbReference type="Proteomes" id="UP000033096">
    <property type="component" value="Chromosome"/>
</dbReference>
<dbReference type="KEGG" id="mvc:MSVAZ_0514"/>
<dbReference type="HOGENOM" id="CLU_542523_0_0_2"/>
<organism evidence="2 3">
    <name type="scientific">Methanosarcina vacuolata Z-761</name>
    <dbReference type="NCBI Taxonomy" id="1434123"/>
    <lineage>
        <taxon>Archaea</taxon>
        <taxon>Methanobacteriati</taxon>
        <taxon>Methanobacteriota</taxon>
        <taxon>Stenosarchaea group</taxon>
        <taxon>Methanomicrobia</taxon>
        <taxon>Methanosarcinales</taxon>
        <taxon>Methanosarcinaceae</taxon>
        <taxon>Methanosarcina</taxon>
    </lineage>
</organism>
<evidence type="ECO:0000313" key="2">
    <source>
        <dbReference type="EMBL" id="AKB42783.1"/>
    </source>
</evidence>
<proteinExistence type="predicted"/>
<gene>
    <name evidence="2" type="ORF">MSVAZ_0514</name>
</gene>
<dbReference type="AlphaFoldDB" id="A0A0E3Q0W1"/>
<dbReference type="PATRIC" id="fig|1434123.4.peg.562"/>
<accession>A0A0E3Q0W1</accession>
<evidence type="ECO:0000256" key="1">
    <source>
        <dbReference type="SAM" id="Phobius"/>
    </source>
</evidence>
<name>A0A0E3Q0W1_9EURY</name>
<sequence>MEVTTQGFGKMLPKTIMKRKEPEDRKKSARSCFSKSESAAATVIIAVLLLALAFTMIAVVKLEYVPDWKNDAERDHMYNTLDEMAGVKTSIDILSRLTELNNSSNYNISVTVPVDMGGGQIPFLEPSKSDGKLSVNTERCAMTIVPNRPALKIEPDNFTIECGGITCYSENRQYPNQIFRYENGALILANDKSSVMRQQPVLIIEKNETNESNCTIRIHAVQLLGKRDSTSSNTVIPLQLTGYKTEPVYDSDDDKNTGRSINAFNMTISTRYPDAWITYLKETAQDQGLNGTDYTVQYLRGSGHVRFSFLPNGNKTLERLCVNKTIIGVELGSGDSFDYNHIPGLIEKVKKLHYFNTVSSTEVNLSYLKDYSSSSGVDFSTESTGEILSTYSSSSYYSHNLNGNPLNLTFGFNNSTKLEPNSPSSITLIMIYQPTFKNPSYQSMTIAGKVLPTMTGNSQNTWYLYNQTTNISSISGPSNLTFNLKINSENKDRAINIDYLAVYLS</sequence>
<keyword evidence="1" id="KW-1133">Transmembrane helix</keyword>
<reference evidence="2 3" key="1">
    <citation type="submission" date="2014-07" db="EMBL/GenBank/DDBJ databases">
        <title>Methanogenic archaea and the global carbon cycle.</title>
        <authorList>
            <person name="Henriksen J.R."/>
            <person name="Luke J."/>
            <person name="Reinhart S."/>
            <person name="Benedict M.N."/>
            <person name="Youngblut N.D."/>
            <person name="Metcalf M.E."/>
            <person name="Whitaker R.J."/>
            <person name="Metcalf W.W."/>
        </authorList>
    </citation>
    <scope>NUCLEOTIDE SEQUENCE [LARGE SCALE GENOMIC DNA]</scope>
    <source>
        <strain evidence="2 3">Z-761</strain>
    </source>
</reference>
<evidence type="ECO:0000313" key="3">
    <source>
        <dbReference type="Proteomes" id="UP000033096"/>
    </source>
</evidence>
<dbReference type="EMBL" id="CP009520">
    <property type="protein sequence ID" value="AKB42783.1"/>
    <property type="molecule type" value="Genomic_DNA"/>
</dbReference>
<keyword evidence="3" id="KW-1185">Reference proteome</keyword>